<sequence>MSLSLNRPRERPRRGGLLALNDANPLVPYLYLLPHGALFLAFIVFPILFGVYVSTHHYDPVATTQPFVGLEYYRQLFDRQSPQFDLFWLAMRNTALFVVLSVPLLVAYSLALALQLYRPVRGRAFFRAVFFLPGVLSWTVVGVLWRWLFDNQSGLVNAVLTGLGQDTIPFLTTEGLAWVPILAATVWASVGFNMTVYLAALSGISQSLYEAADLDGATSWAKFRYITWPLLSPTTLFVTVTTVLAAFGLFFQSVFITNAGPNRSTLSVIQYLVSEAFTNVQYSSAAAMSFVFAGVLLVFTAVQFRLMIRDIGGRR</sequence>
<dbReference type="EMBL" id="AP026561">
    <property type="protein sequence ID" value="BDP43638.1"/>
    <property type="molecule type" value="Genomic_DNA"/>
</dbReference>
<comment type="similarity">
    <text evidence="7">Belongs to the binding-protein-dependent transport system permease family.</text>
</comment>
<evidence type="ECO:0000256" key="2">
    <source>
        <dbReference type="ARBA" id="ARBA00022448"/>
    </source>
</evidence>
<reference evidence="9" key="1">
    <citation type="submission" date="2022-07" db="EMBL/GenBank/DDBJ databases">
        <title>Complete Genome Sequence of the Radioresistant Bacterium Deinococcus aetherius ST0316, Isolated from the Air Dust collected in Lower Stratosphere above Japan.</title>
        <authorList>
            <person name="Satoh K."/>
            <person name="Hagiwara K."/>
            <person name="Katsumata K."/>
            <person name="Kubo A."/>
            <person name="Yokobori S."/>
            <person name="Yamagishi A."/>
            <person name="Oono Y."/>
            <person name="Narumi I."/>
        </authorList>
    </citation>
    <scope>NUCLEOTIDE SEQUENCE</scope>
    <source>
        <strain evidence="9">ST0316</strain>
        <plasmid evidence="9">pDAETH-1</plasmid>
    </source>
</reference>
<feature type="transmembrane region" description="Helical" evidence="7">
    <location>
        <begin position="177"/>
        <end position="200"/>
    </location>
</feature>
<keyword evidence="9" id="KW-0614">Plasmid</keyword>
<proteinExistence type="inferred from homology"/>
<keyword evidence="2 7" id="KW-0813">Transport</keyword>
<evidence type="ECO:0000259" key="8">
    <source>
        <dbReference type="PROSITE" id="PS50928"/>
    </source>
</evidence>
<keyword evidence="6 7" id="KW-0472">Membrane</keyword>
<evidence type="ECO:0000256" key="6">
    <source>
        <dbReference type="ARBA" id="ARBA00023136"/>
    </source>
</evidence>
<feature type="transmembrane region" description="Helical" evidence="7">
    <location>
        <begin position="95"/>
        <end position="117"/>
    </location>
</feature>
<accession>A0ABM8AII9</accession>
<dbReference type="SUPFAM" id="SSF161098">
    <property type="entry name" value="MetI-like"/>
    <property type="match status" value="1"/>
</dbReference>
<evidence type="ECO:0000256" key="5">
    <source>
        <dbReference type="ARBA" id="ARBA00022989"/>
    </source>
</evidence>
<gene>
    <name evidence="9" type="ORF">DAETH_36070</name>
</gene>
<geneLocation type="plasmid" evidence="9 10">
    <name>pDAETH-1</name>
</geneLocation>
<evidence type="ECO:0000256" key="1">
    <source>
        <dbReference type="ARBA" id="ARBA00004651"/>
    </source>
</evidence>
<dbReference type="InterPro" id="IPR051393">
    <property type="entry name" value="ABC_transporter_permease"/>
</dbReference>
<protein>
    <submittedName>
        <fullName evidence="9">Sugar ABC transporter permease</fullName>
    </submittedName>
</protein>
<keyword evidence="10" id="KW-1185">Reference proteome</keyword>
<evidence type="ECO:0000313" key="10">
    <source>
        <dbReference type="Proteomes" id="UP001064971"/>
    </source>
</evidence>
<dbReference type="InterPro" id="IPR000515">
    <property type="entry name" value="MetI-like"/>
</dbReference>
<evidence type="ECO:0000256" key="3">
    <source>
        <dbReference type="ARBA" id="ARBA00022475"/>
    </source>
</evidence>
<dbReference type="InterPro" id="IPR035906">
    <property type="entry name" value="MetI-like_sf"/>
</dbReference>
<keyword evidence="5 7" id="KW-1133">Transmembrane helix</keyword>
<keyword evidence="3" id="KW-1003">Cell membrane</keyword>
<evidence type="ECO:0000256" key="7">
    <source>
        <dbReference type="RuleBase" id="RU363032"/>
    </source>
</evidence>
<dbReference type="PROSITE" id="PS50928">
    <property type="entry name" value="ABC_TM1"/>
    <property type="match status" value="1"/>
</dbReference>
<dbReference type="PANTHER" id="PTHR30193">
    <property type="entry name" value="ABC TRANSPORTER PERMEASE PROTEIN"/>
    <property type="match status" value="1"/>
</dbReference>
<organism evidence="9 10">
    <name type="scientific">Deinococcus aetherius</name>
    <dbReference type="NCBI Taxonomy" id="200252"/>
    <lineage>
        <taxon>Bacteria</taxon>
        <taxon>Thermotogati</taxon>
        <taxon>Deinococcota</taxon>
        <taxon>Deinococci</taxon>
        <taxon>Deinococcales</taxon>
        <taxon>Deinococcaceae</taxon>
        <taxon>Deinococcus</taxon>
    </lineage>
</organism>
<feature type="transmembrane region" description="Helical" evidence="7">
    <location>
        <begin position="124"/>
        <end position="148"/>
    </location>
</feature>
<dbReference type="Pfam" id="PF00528">
    <property type="entry name" value="BPD_transp_1"/>
    <property type="match status" value="1"/>
</dbReference>
<keyword evidence="4 7" id="KW-0812">Transmembrane</keyword>
<name>A0ABM8AII9_9DEIO</name>
<dbReference type="RefSeq" id="WP_264777509.1">
    <property type="nucleotide sequence ID" value="NZ_AP026561.1"/>
</dbReference>
<dbReference type="PANTHER" id="PTHR30193:SF41">
    <property type="entry name" value="DIACETYLCHITOBIOSE UPTAKE SYSTEM PERMEASE PROTEIN NGCF"/>
    <property type="match status" value="1"/>
</dbReference>
<feature type="transmembrane region" description="Helical" evidence="7">
    <location>
        <begin position="29"/>
        <end position="53"/>
    </location>
</feature>
<evidence type="ECO:0000313" key="9">
    <source>
        <dbReference type="EMBL" id="BDP43638.1"/>
    </source>
</evidence>
<dbReference type="Gene3D" id="1.10.3720.10">
    <property type="entry name" value="MetI-like"/>
    <property type="match status" value="1"/>
</dbReference>
<feature type="transmembrane region" description="Helical" evidence="7">
    <location>
        <begin position="285"/>
        <end position="308"/>
    </location>
</feature>
<feature type="transmembrane region" description="Helical" evidence="7">
    <location>
        <begin position="230"/>
        <end position="251"/>
    </location>
</feature>
<dbReference type="CDD" id="cd06261">
    <property type="entry name" value="TM_PBP2"/>
    <property type="match status" value="1"/>
</dbReference>
<feature type="domain" description="ABC transmembrane type-1" evidence="8">
    <location>
        <begin position="91"/>
        <end position="303"/>
    </location>
</feature>
<evidence type="ECO:0000256" key="4">
    <source>
        <dbReference type="ARBA" id="ARBA00022692"/>
    </source>
</evidence>
<comment type="subcellular location">
    <subcellularLocation>
        <location evidence="1 7">Cell membrane</location>
        <topology evidence="1 7">Multi-pass membrane protein</topology>
    </subcellularLocation>
</comment>
<dbReference type="Proteomes" id="UP001064971">
    <property type="component" value="Plasmid pDAETH-1"/>
</dbReference>